<sequence>MTRAAVGIPVHQLDLETLLPYLDLHLVGATNGVRLFSAARVSWAGTPYEEDFARLRDEIREERAFLKRLIRALGHRPGVVKMTLARAMSVVADLDPLNPQRRRATTGAQLELEALQSLLRGKESLWSTLLALSPSADAAPGDPVLNRPALERLLVASKRQQDTVARVMTETAAARFLRT</sequence>
<gene>
    <name evidence="1" type="ORF">CVO76_06935</name>
</gene>
<evidence type="ECO:0000313" key="2">
    <source>
        <dbReference type="Proteomes" id="UP000239187"/>
    </source>
</evidence>
<dbReference type="AlphaFoldDB" id="A0A2L0UDN9"/>
<dbReference type="EMBL" id="CP024915">
    <property type="protein sequence ID" value="AUZ87393.1"/>
    <property type="molecule type" value="Genomic_DNA"/>
</dbReference>
<proteinExistence type="predicted"/>
<accession>A0A2L0UDN9</accession>
<dbReference type="RefSeq" id="WP_208741424.1">
    <property type="nucleotide sequence ID" value="NZ_CP024915.1"/>
</dbReference>
<evidence type="ECO:0000313" key="1">
    <source>
        <dbReference type="EMBL" id="AUZ87393.1"/>
    </source>
</evidence>
<dbReference type="Proteomes" id="UP000239187">
    <property type="component" value="Chromosome"/>
</dbReference>
<organism evidence="1 2">
    <name type="scientific">Arthrobacter agilis</name>
    <dbReference type="NCBI Taxonomy" id="37921"/>
    <lineage>
        <taxon>Bacteria</taxon>
        <taxon>Bacillati</taxon>
        <taxon>Actinomycetota</taxon>
        <taxon>Actinomycetes</taxon>
        <taxon>Micrococcales</taxon>
        <taxon>Micrococcaceae</taxon>
        <taxon>Arthrobacter</taxon>
    </lineage>
</organism>
<name>A0A2L0UDN9_9MICC</name>
<protein>
    <submittedName>
        <fullName evidence="1">Uncharacterized protein</fullName>
    </submittedName>
</protein>
<reference evidence="1 2" key="1">
    <citation type="submission" date="2017-11" db="EMBL/GenBank/DDBJ databases">
        <title>Draft genome of Arthrobacter agilis strain UMCV2, a plant growth-promoting rhizobacterium and biocontrol capacity of phytopathogenic fungi.</title>
        <authorList>
            <person name="Martinez-Camara R."/>
            <person name="Santoyo G."/>
            <person name="Moreno-Hagelsieb G."/>
            <person name="Valencia-Cantero E."/>
        </authorList>
    </citation>
    <scope>NUCLEOTIDE SEQUENCE [LARGE SCALE GENOMIC DNA]</scope>
    <source>
        <strain evidence="1 2">UMCV2</strain>
    </source>
</reference>